<dbReference type="Gene3D" id="3.40.50.720">
    <property type="entry name" value="NAD(P)-binding Rossmann-like Domain"/>
    <property type="match status" value="1"/>
</dbReference>
<comment type="caution">
    <text evidence="3">The sequence shown here is derived from an EMBL/GenBank/DDBJ whole genome shotgun (WGS) entry which is preliminary data.</text>
</comment>
<gene>
    <name evidence="3" type="ORF">SCOCK_80003</name>
</gene>
<dbReference type="InterPro" id="IPR036291">
    <property type="entry name" value="NAD(P)-bd_dom_sf"/>
</dbReference>
<evidence type="ECO:0000313" key="4">
    <source>
        <dbReference type="Proteomes" id="UP001152519"/>
    </source>
</evidence>
<dbReference type="CDD" id="cd05233">
    <property type="entry name" value="SDR_c"/>
    <property type="match status" value="1"/>
</dbReference>
<evidence type="ECO:0000313" key="3">
    <source>
        <dbReference type="EMBL" id="CAG6398848.1"/>
    </source>
</evidence>
<comment type="similarity">
    <text evidence="1">Belongs to the short-chain dehydrogenases/reductases (SDR) family.</text>
</comment>
<dbReference type="PANTHER" id="PTHR43669">
    <property type="entry name" value="5-KETO-D-GLUCONATE 5-REDUCTASE"/>
    <property type="match status" value="1"/>
</dbReference>
<keyword evidence="2" id="KW-0560">Oxidoreductase</keyword>
<dbReference type="Pfam" id="PF13561">
    <property type="entry name" value="adh_short_C2"/>
    <property type="match status" value="1"/>
</dbReference>
<evidence type="ECO:0000256" key="2">
    <source>
        <dbReference type="ARBA" id="ARBA00023002"/>
    </source>
</evidence>
<name>A0A9W4GWC9_9ACTN</name>
<proteinExistence type="inferred from homology"/>
<dbReference type="PANTHER" id="PTHR43669:SF3">
    <property type="entry name" value="ALCOHOL DEHYDROGENASE, PUTATIVE (AFU_ORTHOLOGUE AFUA_3G03445)-RELATED"/>
    <property type="match status" value="1"/>
</dbReference>
<accession>A0A9W4GWC9</accession>
<evidence type="ECO:0000256" key="1">
    <source>
        <dbReference type="ARBA" id="ARBA00006484"/>
    </source>
</evidence>
<dbReference type="InterPro" id="IPR002347">
    <property type="entry name" value="SDR_fam"/>
</dbReference>
<organism evidence="3 4">
    <name type="scientific">Actinacidiphila cocklensis</name>
    <dbReference type="NCBI Taxonomy" id="887465"/>
    <lineage>
        <taxon>Bacteria</taxon>
        <taxon>Bacillati</taxon>
        <taxon>Actinomycetota</taxon>
        <taxon>Actinomycetes</taxon>
        <taxon>Kitasatosporales</taxon>
        <taxon>Streptomycetaceae</taxon>
        <taxon>Actinacidiphila</taxon>
    </lineage>
</organism>
<sequence>MSGLLLGGKNAVIYGGGGAIGGAVARVFAREGARVFVAGRTQAKLDAVARDIAATGGEAETALVDVLDQQAVEAHADAVAARTGTGRIDIALNAVSFPHDQGTTLADLSLEEFMRPVDGFLRALFVTSKAVARHMGRGRPGVILTLSEPGAKLAVGGILGHAVSAAGKEAFARVLAAELAPDVRVIGIRPHAVADAPAAGSYTADLFGQTAAAAGQSVQEMLLDGGAMTQGTLLGRLPWLSEVAETAAFLASDRAGAMTGAVVNLSAGALVD</sequence>
<reference evidence="3" key="1">
    <citation type="submission" date="2021-05" db="EMBL/GenBank/DDBJ databases">
        <authorList>
            <person name="Arsene-Ploetze F."/>
        </authorList>
    </citation>
    <scope>NUCLEOTIDE SEQUENCE</scope>
    <source>
        <strain evidence="3">DSM 42138</strain>
    </source>
</reference>
<dbReference type="AlphaFoldDB" id="A0A9W4GWC9"/>
<protein>
    <submittedName>
        <fullName evidence="3">NADP-dependent 3-hydroxy acid dehydrogenase YdfG</fullName>
    </submittedName>
</protein>
<dbReference type="GO" id="GO:0016491">
    <property type="term" value="F:oxidoreductase activity"/>
    <property type="evidence" value="ECO:0007669"/>
    <property type="project" value="UniProtKB-KW"/>
</dbReference>
<dbReference type="EMBL" id="CAJSLV010000114">
    <property type="protein sequence ID" value="CAG6398848.1"/>
    <property type="molecule type" value="Genomic_DNA"/>
</dbReference>
<dbReference type="SUPFAM" id="SSF51735">
    <property type="entry name" value="NAD(P)-binding Rossmann-fold domains"/>
    <property type="match status" value="1"/>
</dbReference>
<keyword evidence="4" id="KW-1185">Reference proteome</keyword>
<dbReference type="RefSeq" id="WP_251500753.1">
    <property type="nucleotide sequence ID" value="NZ_CAJSLV010000114.1"/>
</dbReference>
<dbReference type="Proteomes" id="UP001152519">
    <property type="component" value="Unassembled WGS sequence"/>
</dbReference>
<dbReference type="PRINTS" id="PR00081">
    <property type="entry name" value="GDHRDH"/>
</dbReference>